<organism evidence="7">
    <name type="scientific">freshwater metagenome</name>
    <dbReference type="NCBI Taxonomy" id="449393"/>
    <lineage>
        <taxon>unclassified sequences</taxon>
        <taxon>metagenomes</taxon>
        <taxon>ecological metagenomes</taxon>
    </lineage>
</organism>
<sequence>MMRAPFRIIFEQRSETPRYLSGFVPLVSVLAALLAGAIFLMATGYSVSETYSNMLQDGFFSSRGLTDTLGLSTVLICMGISAAFAFQMNLYNIGGEGQGYLGMIGGAWAGLALGPHLPSVVMIPALLLIGAAAGAAWIFIPAFVRARLGTSEIVTTLLLTYIGASLVNHFIYTPNSYFRAPDVVFPMGRTVADSAKLTAIGSTRMYPTFFLVVVLAVFLYWVVKRTEFGYRIQVIADSPRAAQYAGMNARRTTMQVMLISGALAGFGGATLIVGEFGKLDPGITMLGYGYAGIVIAALARNNFAAIIVSGILFSGLRVGGDKLQITTDTPIHIGVMLQGAILLFALGGEAFRRYKIRAVRMQAVTQ</sequence>
<evidence type="ECO:0000256" key="1">
    <source>
        <dbReference type="ARBA" id="ARBA00004651"/>
    </source>
</evidence>
<gene>
    <name evidence="7" type="ORF">UFOPK2295_00361</name>
</gene>
<comment type="subcellular location">
    <subcellularLocation>
        <location evidence="1">Cell membrane</location>
        <topology evidence="1">Multi-pass membrane protein</topology>
    </subcellularLocation>
</comment>
<feature type="transmembrane region" description="Helical" evidence="6">
    <location>
        <begin position="153"/>
        <end position="172"/>
    </location>
</feature>
<evidence type="ECO:0000256" key="5">
    <source>
        <dbReference type="ARBA" id="ARBA00023136"/>
    </source>
</evidence>
<proteinExistence type="predicted"/>
<feature type="transmembrane region" description="Helical" evidence="6">
    <location>
        <begin position="303"/>
        <end position="319"/>
    </location>
</feature>
<evidence type="ECO:0000256" key="2">
    <source>
        <dbReference type="ARBA" id="ARBA00022475"/>
    </source>
</evidence>
<dbReference type="CDD" id="cd06580">
    <property type="entry name" value="TM_PBP1_transp_TpRbsC_like"/>
    <property type="match status" value="1"/>
</dbReference>
<dbReference type="AlphaFoldDB" id="A0A6J6LTD2"/>
<keyword evidence="4 6" id="KW-1133">Transmembrane helix</keyword>
<feature type="transmembrane region" description="Helical" evidence="6">
    <location>
        <begin position="256"/>
        <end position="276"/>
    </location>
</feature>
<evidence type="ECO:0000256" key="4">
    <source>
        <dbReference type="ARBA" id="ARBA00022989"/>
    </source>
</evidence>
<dbReference type="PANTHER" id="PTHR47089">
    <property type="entry name" value="ABC TRANSPORTER, PERMEASE PROTEIN"/>
    <property type="match status" value="1"/>
</dbReference>
<dbReference type="InterPro" id="IPR001851">
    <property type="entry name" value="ABC_transp_permease"/>
</dbReference>
<keyword evidence="5 6" id="KW-0472">Membrane</keyword>
<dbReference type="GO" id="GO:0005886">
    <property type="term" value="C:plasma membrane"/>
    <property type="evidence" value="ECO:0007669"/>
    <property type="project" value="UniProtKB-SubCell"/>
</dbReference>
<evidence type="ECO:0000256" key="3">
    <source>
        <dbReference type="ARBA" id="ARBA00022692"/>
    </source>
</evidence>
<dbReference type="Pfam" id="PF02653">
    <property type="entry name" value="BPD_transp_2"/>
    <property type="match status" value="1"/>
</dbReference>
<feature type="transmembrane region" description="Helical" evidence="6">
    <location>
        <begin position="20"/>
        <end position="48"/>
    </location>
</feature>
<name>A0A6J6LTD2_9ZZZZ</name>
<dbReference type="EMBL" id="CAEZWV010000004">
    <property type="protein sequence ID" value="CAB4663675.1"/>
    <property type="molecule type" value="Genomic_DNA"/>
</dbReference>
<protein>
    <submittedName>
        <fullName evidence="7">Unannotated protein</fullName>
    </submittedName>
</protein>
<keyword evidence="2" id="KW-1003">Cell membrane</keyword>
<keyword evidence="3 6" id="KW-0812">Transmembrane</keyword>
<accession>A0A6J6LTD2</accession>
<dbReference type="GO" id="GO:0022857">
    <property type="term" value="F:transmembrane transporter activity"/>
    <property type="evidence" value="ECO:0007669"/>
    <property type="project" value="InterPro"/>
</dbReference>
<feature type="transmembrane region" description="Helical" evidence="6">
    <location>
        <begin position="98"/>
        <end position="117"/>
    </location>
</feature>
<dbReference type="PANTHER" id="PTHR47089:SF1">
    <property type="entry name" value="GUANOSINE ABC TRANSPORTER PERMEASE PROTEIN NUPP"/>
    <property type="match status" value="1"/>
</dbReference>
<feature type="transmembrane region" description="Helical" evidence="6">
    <location>
        <begin position="282"/>
        <end position="298"/>
    </location>
</feature>
<evidence type="ECO:0000256" key="6">
    <source>
        <dbReference type="SAM" id="Phobius"/>
    </source>
</evidence>
<feature type="transmembrane region" description="Helical" evidence="6">
    <location>
        <begin position="331"/>
        <end position="351"/>
    </location>
</feature>
<feature type="transmembrane region" description="Helical" evidence="6">
    <location>
        <begin position="68"/>
        <end position="86"/>
    </location>
</feature>
<reference evidence="7" key="1">
    <citation type="submission" date="2020-05" db="EMBL/GenBank/DDBJ databases">
        <authorList>
            <person name="Chiriac C."/>
            <person name="Salcher M."/>
            <person name="Ghai R."/>
            <person name="Kavagutti S V."/>
        </authorList>
    </citation>
    <scope>NUCLEOTIDE SEQUENCE</scope>
</reference>
<evidence type="ECO:0000313" key="7">
    <source>
        <dbReference type="EMBL" id="CAB4663675.1"/>
    </source>
</evidence>
<feature type="transmembrane region" description="Helical" evidence="6">
    <location>
        <begin position="123"/>
        <end position="144"/>
    </location>
</feature>
<feature type="transmembrane region" description="Helical" evidence="6">
    <location>
        <begin position="205"/>
        <end position="223"/>
    </location>
</feature>